<keyword evidence="3" id="KW-0274">FAD</keyword>
<dbReference type="GO" id="GO:0050660">
    <property type="term" value="F:flavin adenine dinucleotide binding"/>
    <property type="evidence" value="ECO:0007669"/>
    <property type="project" value="InterPro"/>
</dbReference>
<keyword evidence="2" id="KW-0285">Flavoprotein</keyword>
<dbReference type="OrthoDB" id="9766402at2"/>
<dbReference type="EMBL" id="CP014864">
    <property type="protein sequence ID" value="AMX02762.1"/>
    <property type="molecule type" value="Genomic_DNA"/>
</dbReference>
<dbReference type="PANTHER" id="PTHR23023">
    <property type="entry name" value="DIMETHYLANILINE MONOOXYGENASE"/>
    <property type="match status" value="1"/>
</dbReference>
<dbReference type="Proteomes" id="UP000076077">
    <property type="component" value="Chromosome"/>
</dbReference>
<gene>
    <name evidence="6" type="ORF">A3224_09345</name>
</gene>
<dbReference type="Pfam" id="PF00743">
    <property type="entry name" value="FMO-like"/>
    <property type="match status" value="1"/>
</dbReference>
<name>A0A143HNA6_MICTH</name>
<organism evidence="6 7">
    <name type="scientific">Microbulbifer thermotolerans</name>
    <dbReference type="NCBI Taxonomy" id="252514"/>
    <lineage>
        <taxon>Bacteria</taxon>
        <taxon>Pseudomonadati</taxon>
        <taxon>Pseudomonadota</taxon>
        <taxon>Gammaproteobacteria</taxon>
        <taxon>Cellvibrionales</taxon>
        <taxon>Microbulbiferaceae</taxon>
        <taxon>Microbulbifer</taxon>
    </lineage>
</organism>
<evidence type="ECO:0000256" key="4">
    <source>
        <dbReference type="ARBA" id="ARBA00022857"/>
    </source>
</evidence>
<comment type="similarity">
    <text evidence="1">Belongs to the FMO family.</text>
</comment>
<dbReference type="RefSeq" id="WP_067153692.1">
    <property type="nucleotide sequence ID" value="NZ_CP014864.1"/>
</dbReference>
<evidence type="ECO:0000313" key="6">
    <source>
        <dbReference type="EMBL" id="AMX02762.1"/>
    </source>
</evidence>
<dbReference type="KEGG" id="mthd:A3224_09345"/>
<dbReference type="STRING" id="252514.A3224_09345"/>
<dbReference type="InterPro" id="IPR050346">
    <property type="entry name" value="FMO-like"/>
</dbReference>
<dbReference type="GO" id="GO:0050661">
    <property type="term" value="F:NADP binding"/>
    <property type="evidence" value="ECO:0007669"/>
    <property type="project" value="InterPro"/>
</dbReference>
<dbReference type="AlphaFoldDB" id="A0A143HNA6"/>
<sequence length="451" mass="50691">MKPYAVIGAGPMGLCTVRNLMKYGIPCIGFEIHNDVGGLWDIDSPTSTMYESAHLISSKKMTEFAEFPLPDHVAQFPHHSELRDYFRAYAKAFGLYERYEFNTEVVRCERDGNDWRITTRIVSGDGKGREQTRVFGGLLIANGTLHHPNIPKLPGDFAGEVLHSSAYRDPVIFDGKRVLLVGCGNSGADIAVDAVHRAKSVDISLRRGYYFLPKFIGGVPTDAVGGRIKLPRFIQQRISVALSRLMLGRPSQYGLPEPDYKMFESHPVINSLILHHIGHGDIHPRGDIASIDGHKVTFKGGDRGEYDMILLATGYKLHYPFIDQDLLNWVGYAPRLYLNVFHPEYDNLFLMGMVEAVGLGWEGRNEQAQLVALYIRQLSLGAESARRFKAIKRERAAQRTDGGVNYLDLERMAYYVHKDTYLKALRSHTADLRRDLQTEDTDAFTGNAEAI</sequence>
<evidence type="ECO:0000256" key="2">
    <source>
        <dbReference type="ARBA" id="ARBA00022630"/>
    </source>
</evidence>
<keyword evidence="4" id="KW-0521">NADP</keyword>
<evidence type="ECO:0000256" key="3">
    <source>
        <dbReference type="ARBA" id="ARBA00022827"/>
    </source>
</evidence>
<protein>
    <submittedName>
        <fullName evidence="6">Monooxygenase</fullName>
    </submittedName>
</protein>
<dbReference type="PRINTS" id="PR00370">
    <property type="entry name" value="FMOXYGENASE"/>
</dbReference>
<dbReference type="InterPro" id="IPR036188">
    <property type="entry name" value="FAD/NAD-bd_sf"/>
</dbReference>
<keyword evidence="5" id="KW-0560">Oxidoreductase</keyword>
<dbReference type="GO" id="GO:0004499">
    <property type="term" value="F:N,N-dimethylaniline monooxygenase activity"/>
    <property type="evidence" value="ECO:0007669"/>
    <property type="project" value="InterPro"/>
</dbReference>
<dbReference type="Gene3D" id="3.50.50.60">
    <property type="entry name" value="FAD/NAD(P)-binding domain"/>
    <property type="match status" value="1"/>
</dbReference>
<accession>A0A143HNA6</accession>
<dbReference type="GeneID" id="76608253"/>
<dbReference type="InterPro" id="IPR020946">
    <property type="entry name" value="Flavin_mOase-like"/>
</dbReference>
<dbReference type="PIRSF" id="PIRSF000332">
    <property type="entry name" value="FMO"/>
    <property type="match status" value="1"/>
</dbReference>
<dbReference type="SUPFAM" id="SSF51905">
    <property type="entry name" value="FAD/NAD(P)-binding domain"/>
    <property type="match status" value="2"/>
</dbReference>
<evidence type="ECO:0000256" key="1">
    <source>
        <dbReference type="ARBA" id="ARBA00009183"/>
    </source>
</evidence>
<keyword evidence="6" id="KW-0503">Monooxygenase</keyword>
<dbReference type="InterPro" id="IPR000960">
    <property type="entry name" value="Flavin_mOase"/>
</dbReference>
<evidence type="ECO:0000256" key="5">
    <source>
        <dbReference type="ARBA" id="ARBA00023002"/>
    </source>
</evidence>
<keyword evidence="7" id="KW-1185">Reference proteome</keyword>
<proteinExistence type="inferred from homology"/>
<reference evidence="7" key="1">
    <citation type="submission" date="2016-03" db="EMBL/GenBank/DDBJ databases">
        <authorList>
            <person name="Lee Y.-S."/>
            <person name="Choi Y.-L."/>
        </authorList>
    </citation>
    <scope>NUCLEOTIDE SEQUENCE [LARGE SCALE GENOMIC DNA]</scope>
    <source>
        <strain evidence="7">DAU221</strain>
    </source>
</reference>
<evidence type="ECO:0000313" key="7">
    <source>
        <dbReference type="Proteomes" id="UP000076077"/>
    </source>
</evidence>